<feature type="binding site" evidence="8">
    <location>
        <position position="152"/>
    </location>
    <ligand>
        <name>Fe cation</name>
        <dbReference type="ChEBI" id="CHEBI:24875"/>
        <label>2</label>
    </ligand>
</feature>
<evidence type="ECO:0000256" key="2">
    <source>
        <dbReference type="ARBA" id="ARBA00022688"/>
    </source>
</evidence>
<keyword evidence="5 8" id="KW-0408">Iron</keyword>
<keyword evidence="6 8" id="KW-0503">Monooxygenase</keyword>
<accession>A0ABU7LQ37</accession>
<evidence type="ECO:0000256" key="8">
    <source>
        <dbReference type="HAMAP-Rule" id="MF_01658"/>
    </source>
</evidence>
<feature type="binding site" evidence="8">
    <location>
        <position position="30"/>
    </location>
    <ligand>
        <name>Fe cation</name>
        <dbReference type="ChEBI" id="CHEBI:24875"/>
        <label>1</label>
    </ligand>
</feature>
<comment type="cofactor">
    <cofactor evidence="8">
        <name>Fe cation</name>
        <dbReference type="ChEBI" id="CHEBI:24875"/>
    </cofactor>
    <text evidence="8">Binds 2 iron ions per subunit.</text>
</comment>
<comment type="function">
    <text evidence="8">Catalyzes the hydroxylation of 2-nonaprenyl-3-methyl-6-methoxy-1,4-benzoquinol during ubiquinone biosynthesis.</text>
</comment>
<dbReference type="EMBL" id="JAZDRP010000003">
    <property type="protein sequence ID" value="MEE2526020.1"/>
    <property type="molecule type" value="Genomic_DNA"/>
</dbReference>
<evidence type="ECO:0000256" key="1">
    <source>
        <dbReference type="ARBA" id="ARBA00004749"/>
    </source>
</evidence>
<dbReference type="Pfam" id="PF03232">
    <property type="entry name" value="COQ7"/>
    <property type="match status" value="1"/>
</dbReference>
<dbReference type="InterPro" id="IPR011566">
    <property type="entry name" value="Ubq_synth_Coq7"/>
</dbReference>
<feature type="binding site" evidence="8">
    <location>
        <position position="116"/>
    </location>
    <ligand>
        <name>Fe cation</name>
        <dbReference type="ChEBI" id="CHEBI:24875"/>
        <label>2</label>
    </ligand>
</feature>
<comment type="caution">
    <text evidence="9">The sequence shown here is derived from an EMBL/GenBank/DDBJ whole genome shotgun (WGS) entry which is preliminary data.</text>
</comment>
<keyword evidence="8" id="KW-1003">Cell membrane</keyword>
<keyword evidence="3 8" id="KW-0479">Metal-binding</keyword>
<evidence type="ECO:0000256" key="6">
    <source>
        <dbReference type="ARBA" id="ARBA00023033"/>
    </source>
</evidence>
<organism evidence="9 10">
    <name type="scientific">Hyphobacterium lacteum</name>
    <dbReference type="NCBI Taxonomy" id="3116575"/>
    <lineage>
        <taxon>Bacteria</taxon>
        <taxon>Pseudomonadati</taxon>
        <taxon>Pseudomonadota</taxon>
        <taxon>Alphaproteobacteria</taxon>
        <taxon>Maricaulales</taxon>
        <taxon>Maricaulaceae</taxon>
        <taxon>Hyphobacterium</taxon>
    </lineage>
</organism>
<feature type="binding site" evidence="8">
    <location>
        <position position="149"/>
    </location>
    <ligand>
        <name>Fe cation</name>
        <dbReference type="ChEBI" id="CHEBI:24875"/>
        <label>2</label>
    </ligand>
</feature>
<reference evidence="9 10" key="1">
    <citation type="submission" date="2024-01" db="EMBL/GenBank/DDBJ databases">
        <title>Hyphobacterium bacterium isolated from marine sediment.</title>
        <authorList>
            <person name="Zhao S."/>
        </authorList>
    </citation>
    <scope>NUCLEOTIDE SEQUENCE [LARGE SCALE GENOMIC DNA]</scope>
    <source>
        <strain evidence="10">HN65</strain>
    </source>
</reference>
<evidence type="ECO:0000256" key="4">
    <source>
        <dbReference type="ARBA" id="ARBA00023002"/>
    </source>
</evidence>
<dbReference type="SUPFAM" id="SSF47240">
    <property type="entry name" value="Ferritin-like"/>
    <property type="match status" value="1"/>
</dbReference>
<feature type="binding site" evidence="8">
    <location>
        <position position="67"/>
    </location>
    <ligand>
        <name>Fe cation</name>
        <dbReference type="ChEBI" id="CHEBI:24875"/>
        <label>1</label>
    </ligand>
</feature>
<evidence type="ECO:0000313" key="9">
    <source>
        <dbReference type="EMBL" id="MEE2526020.1"/>
    </source>
</evidence>
<dbReference type="HAMAP" id="MF_01658">
    <property type="entry name" value="COQ7"/>
    <property type="match status" value="1"/>
</dbReference>
<proteinExistence type="inferred from homology"/>
<protein>
    <recommendedName>
        <fullName evidence="8">3-demethoxyubiquinol 3-hydroxylase</fullName>
        <shortName evidence="8">DMQ hydroxylase</shortName>
        <ecNumber evidence="8">1.14.99.60</ecNumber>
    </recommendedName>
    <alternativeName>
        <fullName evidence="8">2-nonaprenyl-3-methyl-6-methoxy-1,4-benzoquinol hydroxylase</fullName>
    </alternativeName>
</protein>
<feature type="binding site" evidence="8">
    <location>
        <position position="149"/>
    </location>
    <ligand>
        <name>Fe cation</name>
        <dbReference type="ChEBI" id="CHEBI:24875"/>
        <label>1</label>
    </ligand>
</feature>
<dbReference type="EC" id="1.14.99.60" evidence="8"/>
<comment type="pathway">
    <text evidence="1 8">Cofactor biosynthesis; ubiquinone biosynthesis.</text>
</comment>
<sequence>MSRAPRPILPGKIADEARTAEMIRVDHAGEYGAVAIYEGQLAVFSKIPSKTHIANQLQHMAEDEEAHLDAFDDYIRTRGVRPTALMPIWKIAGRTLGVATALMGEKAAHACTEAVETVIEGHYTDQIAELEAAGETELSTRFTQFRDEEVAHKDLAVDEGAREAFGYPVLSRVIEAGCRTAIALTTKI</sequence>
<keyword evidence="4 8" id="KW-0560">Oxidoreductase</keyword>
<evidence type="ECO:0000256" key="3">
    <source>
        <dbReference type="ARBA" id="ARBA00022723"/>
    </source>
</evidence>
<evidence type="ECO:0000256" key="5">
    <source>
        <dbReference type="ARBA" id="ARBA00023004"/>
    </source>
</evidence>
<dbReference type="InterPro" id="IPR009078">
    <property type="entry name" value="Ferritin-like_SF"/>
</dbReference>
<dbReference type="Proteomes" id="UP001354971">
    <property type="component" value="Unassembled WGS sequence"/>
</dbReference>
<comment type="catalytic activity">
    <reaction evidence="8">
        <text>a 5-methoxy-2-methyl-3-(all-trans-polyprenyl)benzene-1,4-diol + AH2 + O2 = a 3-demethylubiquinol + A + H2O</text>
        <dbReference type="Rhea" id="RHEA:50908"/>
        <dbReference type="Rhea" id="RHEA-COMP:10859"/>
        <dbReference type="Rhea" id="RHEA-COMP:10914"/>
        <dbReference type="ChEBI" id="CHEBI:13193"/>
        <dbReference type="ChEBI" id="CHEBI:15377"/>
        <dbReference type="ChEBI" id="CHEBI:15379"/>
        <dbReference type="ChEBI" id="CHEBI:17499"/>
        <dbReference type="ChEBI" id="CHEBI:84167"/>
        <dbReference type="ChEBI" id="CHEBI:84422"/>
        <dbReference type="EC" id="1.14.99.60"/>
    </reaction>
</comment>
<keyword evidence="10" id="KW-1185">Reference proteome</keyword>
<name>A0ABU7LQ37_9PROT</name>
<keyword evidence="7 8" id="KW-0472">Membrane</keyword>
<comment type="subcellular location">
    <subcellularLocation>
        <location evidence="8">Cell membrane</location>
        <topology evidence="8">Peripheral membrane protein</topology>
    </subcellularLocation>
</comment>
<evidence type="ECO:0000313" key="10">
    <source>
        <dbReference type="Proteomes" id="UP001354971"/>
    </source>
</evidence>
<keyword evidence="2 8" id="KW-0831">Ubiquinone biosynthesis</keyword>
<feature type="binding site" evidence="8">
    <location>
        <position position="64"/>
    </location>
    <ligand>
        <name>Fe cation</name>
        <dbReference type="ChEBI" id="CHEBI:24875"/>
        <label>2</label>
    </ligand>
</feature>
<dbReference type="Gene3D" id="1.20.1260.10">
    <property type="match status" value="1"/>
</dbReference>
<comment type="similarity">
    <text evidence="8">Belongs to the COQ7 family.</text>
</comment>
<evidence type="ECO:0000256" key="7">
    <source>
        <dbReference type="ARBA" id="ARBA00023136"/>
    </source>
</evidence>
<gene>
    <name evidence="8" type="primary">coq7</name>
    <name evidence="9" type="ORF">V0U79_06545</name>
</gene>
<dbReference type="InterPro" id="IPR012347">
    <property type="entry name" value="Ferritin-like"/>
</dbReference>
<feature type="binding site" evidence="8">
    <location>
        <position position="64"/>
    </location>
    <ligand>
        <name>Fe cation</name>
        <dbReference type="ChEBI" id="CHEBI:24875"/>
        <label>1</label>
    </ligand>
</feature>
<dbReference type="PANTHER" id="PTHR11237">
    <property type="entry name" value="COENZYME Q10 BIOSYNTHESIS PROTEIN 7"/>
    <property type="match status" value="1"/>
</dbReference>
<dbReference type="PANTHER" id="PTHR11237:SF4">
    <property type="entry name" value="5-DEMETHOXYUBIQUINONE HYDROXYLASE, MITOCHONDRIAL"/>
    <property type="match status" value="1"/>
</dbReference>
<dbReference type="CDD" id="cd01042">
    <property type="entry name" value="DMQH"/>
    <property type="match status" value="1"/>
</dbReference>